<sequence>MYYQKVIRSTNEWVFLWLISILFVFWFLAKDTFIAQATSGLVAIFSATAAVIVINIFVEWGFHKYVLHGMFPGFLRNHWPVKSFYEAHDGVHHVLTPVAHYAILEEAQTKSSTFPFWSLPVFILIYLPFLLLAQAFFSGPIILGGILGVTASYTSYENLHALYHADYELFWRERIETPGWRGKCWEKVFEYHKKHHADSSKNLNMVFPLADCLLGTVA</sequence>
<protein>
    <recommendedName>
        <fullName evidence="4">Fatty acid hydroxylase domain-containing protein</fullName>
    </recommendedName>
</protein>
<evidence type="ECO:0000256" key="1">
    <source>
        <dbReference type="SAM" id="Phobius"/>
    </source>
</evidence>
<dbReference type="Proteomes" id="UP000178684">
    <property type="component" value="Unassembled WGS sequence"/>
</dbReference>
<dbReference type="EMBL" id="MFIE01000023">
    <property type="protein sequence ID" value="OGF82264.1"/>
    <property type="molecule type" value="Genomic_DNA"/>
</dbReference>
<keyword evidence="1" id="KW-0812">Transmembrane</keyword>
<reference evidence="2 3" key="1">
    <citation type="journal article" date="2016" name="Nat. Commun.">
        <title>Thousands of microbial genomes shed light on interconnected biogeochemical processes in an aquifer system.</title>
        <authorList>
            <person name="Anantharaman K."/>
            <person name="Brown C.T."/>
            <person name="Hug L.A."/>
            <person name="Sharon I."/>
            <person name="Castelle C.J."/>
            <person name="Probst A.J."/>
            <person name="Thomas B.C."/>
            <person name="Singh A."/>
            <person name="Wilkins M.J."/>
            <person name="Karaoz U."/>
            <person name="Brodie E.L."/>
            <person name="Williams K.H."/>
            <person name="Hubbard S.S."/>
            <person name="Banfield J.F."/>
        </authorList>
    </citation>
    <scope>NUCLEOTIDE SEQUENCE [LARGE SCALE GENOMIC DNA]</scope>
</reference>
<name>A0A1F5X301_9BACT</name>
<evidence type="ECO:0000313" key="3">
    <source>
        <dbReference type="Proteomes" id="UP000178684"/>
    </source>
</evidence>
<feature type="transmembrane region" description="Helical" evidence="1">
    <location>
        <begin position="12"/>
        <end position="29"/>
    </location>
</feature>
<dbReference type="AlphaFoldDB" id="A0A1F5X301"/>
<evidence type="ECO:0008006" key="4">
    <source>
        <dbReference type="Google" id="ProtNLM"/>
    </source>
</evidence>
<evidence type="ECO:0000313" key="2">
    <source>
        <dbReference type="EMBL" id="OGF82264.1"/>
    </source>
</evidence>
<keyword evidence="1" id="KW-1133">Transmembrane helix</keyword>
<accession>A0A1F5X301</accession>
<feature type="transmembrane region" description="Helical" evidence="1">
    <location>
        <begin position="41"/>
        <end position="62"/>
    </location>
</feature>
<proteinExistence type="predicted"/>
<organism evidence="2 3">
    <name type="scientific">Candidatus Giovannonibacteria bacterium RIFCSPLOWO2_01_FULL_46_13</name>
    <dbReference type="NCBI Taxonomy" id="1798352"/>
    <lineage>
        <taxon>Bacteria</taxon>
        <taxon>Candidatus Giovannoniibacteriota</taxon>
    </lineage>
</organism>
<keyword evidence="1" id="KW-0472">Membrane</keyword>
<comment type="caution">
    <text evidence="2">The sequence shown here is derived from an EMBL/GenBank/DDBJ whole genome shotgun (WGS) entry which is preliminary data.</text>
</comment>
<feature type="transmembrane region" description="Helical" evidence="1">
    <location>
        <begin position="114"/>
        <end position="137"/>
    </location>
</feature>
<gene>
    <name evidence="2" type="ORF">A3B18_02885</name>
</gene>